<dbReference type="RefSeq" id="WP_106526580.1">
    <property type="nucleotide sequence ID" value="NZ_PYAW01000001.1"/>
</dbReference>
<dbReference type="InterPro" id="IPR009739">
    <property type="entry name" value="LprI-like_N"/>
</dbReference>
<proteinExistence type="predicted"/>
<gene>
    <name evidence="2" type="ORF">CLV51_101668</name>
</gene>
<feature type="domain" description="Lysozyme inhibitor LprI-like N-terminal" evidence="1">
    <location>
        <begin position="39"/>
        <end position="130"/>
    </location>
</feature>
<dbReference type="OrthoDB" id="670767at2"/>
<evidence type="ECO:0000259" key="1">
    <source>
        <dbReference type="Pfam" id="PF07007"/>
    </source>
</evidence>
<dbReference type="Proteomes" id="UP000240971">
    <property type="component" value="Unassembled WGS sequence"/>
</dbReference>
<dbReference type="Pfam" id="PF07007">
    <property type="entry name" value="LprI"/>
    <property type="match status" value="1"/>
</dbReference>
<organism evidence="2 3">
    <name type="scientific">Chitinophaga niastensis</name>
    <dbReference type="NCBI Taxonomy" id="536980"/>
    <lineage>
        <taxon>Bacteria</taxon>
        <taxon>Pseudomonadati</taxon>
        <taxon>Bacteroidota</taxon>
        <taxon>Chitinophagia</taxon>
        <taxon>Chitinophagales</taxon>
        <taxon>Chitinophagaceae</taxon>
        <taxon>Chitinophaga</taxon>
    </lineage>
</organism>
<dbReference type="AlphaFoldDB" id="A0A2P8HSY9"/>
<accession>A0A2P8HSY9</accession>
<dbReference type="EMBL" id="PYAW01000001">
    <property type="protein sequence ID" value="PSL49337.1"/>
    <property type="molecule type" value="Genomic_DNA"/>
</dbReference>
<sequence length="135" mass="15838">MRNLILILTVFLCTNAYSQSRQTALDTLETHYQQCLGKSHKMYDCALTYYKQLDSLLYSTLQHLYSSLSPNRQQKLQAEQGTWEEKKDEYFKKIDGRVEKMHKRTMDGLDDDMISTDNKAAYIKERVTELLEVAI</sequence>
<reference evidence="2 3" key="1">
    <citation type="submission" date="2018-03" db="EMBL/GenBank/DDBJ databases">
        <title>Genomic Encyclopedia of Archaeal and Bacterial Type Strains, Phase II (KMG-II): from individual species to whole genera.</title>
        <authorList>
            <person name="Goeker M."/>
        </authorList>
    </citation>
    <scope>NUCLEOTIDE SEQUENCE [LARGE SCALE GENOMIC DNA]</scope>
    <source>
        <strain evidence="2 3">DSM 24859</strain>
    </source>
</reference>
<evidence type="ECO:0000313" key="3">
    <source>
        <dbReference type="Proteomes" id="UP000240971"/>
    </source>
</evidence>
<evidence type="ECO:0000313" key="2">
    <source>
        <dbReference type="EMBL" id="PSL49337.1"/>
    </source>
</evidence>
<comment type="caution">
    <text evidence="2">The sequence shown here is derived from an EMBL/GenBank/DDBJ whole genome shotgun (WGS) entry which is preliminary data.</text>
</comment>
<keyword evidence="3" id="KW-1185">Reference proteome</keyword>
<name>A0A2P8HSY9_CHINA</name>
<protein>
    <submittedName>
        <fullName evidence="2">Uncharacterized protein DUF1311</fullName>
    </submittedName>
</protein>